<feature type="compositionally biased region" description="Basic and acidic residues" evidence="1">
    <location>
        <begin position="18"/>
        <end position="37"/>
    </location>
</feature>
<protein>
    <submittedName>
        <fullName evidence="2">Uncharacterized protein</fullName>
    </submittedName>
</protein>
<dbReference type="Proteomes" id="UP000092993">
    <property type="component" value="Unassembled WGS sequence"/>
</dbReference>
<accession>A0A1C7MD80</accession>
<dbReference type="OrthoDB" id="75754at2759"/>
<organism evidence="2 3">
    <name type="scientific">Grifola frondosa</name>
    <name type="common">Maitake</name>
    <name type="synonym">Polyporus frondosus</name>
    <dbReference type="NCBI Taxonomy" id="5627"/>
    <lineage>
        <taxon>Eukaryota</taxon>
        <taxon>Fungi</taxon>
        <taxon>Dikarya</taxon>
        <taxon>Basidiomycota</taxon>
        <taxon>Agaricomycotina</taxon>
        <taxon>Agaricomycetes</taxon>
        <taxon>Polyporales</taxon>
        <taxon>Grifolaceae</taxon>
        <taxon>Grifola</taxon>
    </lineage>
</organism>
<reference evidence="2 3" key="1">
    <citation type="submission" date="2016-03" db="EMBL/GenBank/DDBJ databases">
        <title>Whole genome sequencing of Grifola frondosa 9006-11.</title>
        <authorList>
            <person name="Min B."/>
            <person name="Park H."/>
            <person name="Kim J.-G."/>
            <person name="Cho H."/>
            <person name="Oh Y.-L."/>
            <person name="Kong W.-S."/>
            <person name="Choi I.-G."/>
        </authorList>
    </citation>
    <scope>NUCLEOTIDE SEQUENCE [LARGE SCALE GENOMIC DNA]</scope>
    <source>
        <strain evidence="2 3">9006-11</strain>
    </source>
</reference>
<dbReference type="AlphaFoldDB" id="A0A1C7MD80"/>
<evidence type="ECO:0000313" key="3">
    <source>
        <dbReference type="Proteomes" id="UP000092993"/>
    </source>
</evidence>
<gene>
    <name evidence="2" type="ORF">A0H81_05125</name>
</gene>
<feature type="compositionally biased region" description="Acidic residues" evidence="1">
    <location>
        <begin position="51"/>
        <end position="82"/>
    </location>
</feature>
<sequence length="183" mass="19921">MSKNLSRDGSKSHRHLFGKRDVDGPKHFWRPSDREKACPAGHCCRRRDVDLGADDSDDSEDSDFVGDDSDDSSGSDDSSDESEGGRSGEGDGQGGGSDEGNASDAMTEDEIDDEDEEDLKPEHHPLLRPGAMPRMSRAAMDAVVGMVEQDLMNDMIIERSFSGSSDNLWKRNTQASIPSCIII</sequence>
<keyword evidence="3" id="KW-1185">Reference proteome</keyword>
<evidence type="ECO:0000313" key="2">
    <source>
        <dbReference type="EMBL" id="OBZ74865.1"/>
    </source>
</evidence>
<dbReference type="EMBL" id="LUGG01000005">
    <property type="protein sequence ID" value="OBZ74865.1"/>
    <property type="molecule type" value="Genomic_DNA"/>
</dbReference>
<feature type="compositionally biased region" description="Acidic residues" evidence="1">
    <location>
        <begin position="106"/>
        <end position="119"/>
    </location>
</feature>
<dbReference type="STRING" id="5627.A0A1C7MD80"/>
<evidence type="ECO:0000256" key="1">
    <source>
        <dbReference type="SAM" id="MobiDB-lite"/>
    </source>
</evidence>
<feature type="compositionally biased region" description="Basic and acidic residues" evidence="1">
    <location>
        <begin position="1"/>
        <end position="11"/>
    </location>
</feature>
<feature type="region of interest" description="Disordered" evidence="1">
    <location>
        <begin position="1"/>
        <end position="133"/>
    </location>
</feature>
<proteinExistence type="predicted"/>
<comment type="caution">
    <text evidence="2">The sequence shown here is derived from an EMBL/GenBank/DDBJ whole genome shotgun (WGS) entry which is preliminary data.</text>
</comment>
<name>A0A1C7MD80_GRIFR</name>